<proteinExistence type="predicted"/>
<comment type="caution">
    <text evidence="3">The sequence shown here is derived from an EMBL/GenBank/DDBJ whole genome shotgun (WGS) entry which is preliminary data.</text>
</comment>
<name>A0A3P1ZWF1_9BACE</name>
<accession>A0A3P1ZWF1</accession>
<organism evidence="3 4">
    <name type="scientific">Prevotella heparinolytica</name>
    <dbReference type="NCBI Taxonomy" id="28113"/>
    <lineage>
        <taxon>Bacteria</taxon>
        <taxon>Pseudomonadati</taxon>
        <taxon>Bacteroidota</taxon>
        <taxon>Bacteroidia</taxon>
        <taxon>Bacteroidales</taxon>
        <taxon>Bacteroidaceae</taxon>
        <taxon>Bacteroides</taxon>
    </lineage>
</organism>
<keyword evidence="3" id="KW-0540">Nuclease</keyword>
<evidence type="ECO:0000313" key="4">
    <source>
        <dbReference type="Proteomes" id="UP000279562"/>
    </source>
</evidence>
<feature type="domain" description="HNH nuclease" evidence="2">
    <location>
        <begin position="23"/>
        <end position="80"/>
    </location>
</feature>
<dbReference type="InterPro" id="IPR002711">
    <property type="entry name" value="HNH"/>
</dbReference>
<reference evidence="3 4" key="1">
    <citation type="submission" date="2018-11" db="EMBL/GenBank/DDBJ databases">
        <title>Genomes From Bacteria Associated with the Canine Oral Cavity: a Test Case for Automated Genome-Based Taxonomic Assignment.</title>
        <authorList>
            <person name="Coil D.A."/>
            <person name="Jospin G."/>
            <person name="Darling A.E."/>
            <person name="Wallis C."/>
            <person name="Davis I.J."/>
            <person name="Harris S."/>
            <person name="Eisen J.A."/>
            <person name="Holcombe L.J."/>
            <person name="O'Flynn C."/>
        </authorList>
    </citation>
    <scope>NUCLEOTIDE SEQUENCE [LARGE SCALE GENOMIC DNA]</scope>
    <source>
        <strain evidence="3 4">OH1047_COT-310</strain>
    </source>
</reference>
<dbReference type="Pfam" id="PF01844">
    <property type="entry name" value="HNH"/>
    <property type="match status" value="1"/>
</dbReference>
<protein>
    <submittedName>
        <fullName evidence="3">HNH endonuclease</fullName>
    </submittedName>
</protein>
<evidence type="ECO:0000313" key="3">
    <source>
        <dbReference type="EMBL" id="RRD87188.1"/>
    </source>
</evidence>
<sequence>MGDFRKITPTRRDNAPDGKKYQDYKPLLREDFHQRCGYCGDHDYFRETFYEIDHFVPKTLASEREHDYSNLVYSCRTCNNSKRTKWPTGDVTKPNDGKEGWIDPCEADYAVQFDRLSDGSIKSKTELGAWMWKALTLGNPTHRLKWSLEMLRKEFARTESLDISDVEELKRIRVLNDCYRHFEEQLRGIPNFG</sequence>
<dbReference type="GO" id="GO:0008270">
    <property type="term" value="F:zinc ion binding"/>
    <property type="evidence" value="ECO:0007669"/>
    <property type="project" value="InterPro"/>
</dbReference>
<keyword evidence="3" id="KW-0255">Endonuclease</keyword>
<dbReference type="EMBL" id="RQYF01000114">
    <property type="protein sequence ID" value="RRD87188.1"/>
    <property type="molecule type" value="Genomic_DNA"/>
</dbReference>
<dbReference type="GO" id="GO:0003676">
    <property type="term" value="F:nucleic acid binding"/>
    <property type="evidence" value="ECO:0007669"/>
    <property type="project" value="InterPro"/>
</dbReference>
<feature type="region of interest" description="Disordered" evidence="1">
    <location>
        <begin position="1"/>
        <end position="20"/>
    </location>
</feature>
<dbReference type="InterPro" id="IPR003615">
    <property type="entry name" value="HNH_nuc"/>
</dbReference>
<gene>
    <name evidence="3" type="ORF">EII33_13495</name>
</gene>
<dbReference type="Gene3D" id="1.10.30.50">
    <property type="match status" value="1"/>
</dbReference>
<dbReference type="CDD" id="cd00085">
    <property type="entry name" value="HNHc"/>
    <property type="match status" value="1"/>
</dbReference>
<dbReference type="GO" id="GO:0004519">
    <property type="term" value="F:endonuclease activity"/>
    <property type="evidence" value="ECO:0007669"/>
    <property type="project" value="UniProtKB-KW"/>
</dbReference>
<dbReference type="AlphaFoldDB" id="A0A3P1ZWF1"/>
<dbReference type="SMART" id="SM00507">
    <property type="entry name" value="HNHc"/>
    <property type="match status" value="1"/>
</dbReference>
<evidence type="ECO:0000256" key="1">
    <source>
        <dbReference type="SAM" id="MobiDB-lite"/>
    </source>
</evidence>
<evidence type="ECO:0000259" key="2">
    <source>
        <dbReference type="SMART" id="SM00507"/>
    </source>
</evidence>
<keyword evidence="4" id="KW-1185">Reference proteome</keyword>
<dbReference type="RefSeq" id="WP_125240137.1">
    <property type="nucleotide sequence ID" value="NZ_RQYF01000114.1"/>
</dbReference>
<keyword evidence="3" id="KW-0378">Hydrolase</keyword>
<dbReference type="Proteomes" id="UP000279562">
    <property type="component" value="Unassembled WGS sequence"/>
</dbReference>